<evidence type="ECO:0000313" key="5">
    <source>
        <dbReference type="EMBL" id="RZI03671.1"/>
    </source>
</evidence>
<dbReference type="Proteomes" id="UP000595942">
    <property type="component" value="Chromosome"/>
</dbReference>
<dbReference type="PANTHER" id="PTHR43046">
    <property type="entry name" value="GDP-MANNOSE MANNOSYL HYDROLASE"/>
    <property type="match status" value="1"/>
</dbReference>
<proteinExistence type="predicted"/>
<dbReference type="EMBL" id="CP068073">
    <property type="protein sequence ID" value="QQS82467.1"/>
    <property type="molecule type" value="Genomic_DNA"/>
</dbReference>
<keyword evidence="7" id="KW-1185">Reference proteome</keyword>
<feature type="domain" description="Nudix hydrolase" evidence="3">
    <location>
        <begin position="1"/>
        <end position="129"/>
    </location>
</feature>
<dbReference type="RefSeq" id="WP_047132950.1">
    <property type="nucleotide sequence ID" value="NZ_CP015114.1"/>
</dbReference>
<dbReference type="SUPFAM" id="SSF55811">
    <property type="entry name" value="Nudix"/>
    <property type="match status" value="1"/>
</dbReference>
<sequence>MIRCVCLVAENEKQILLVQAHHRAKYYFPGGKIDAGETQIDALIREVSEELNLDLIPSDLEYIDTVIGPAYPQKNEETELNCYRALCEIDWNTLRPSSEITDLCWVDKKDTEKIAPAVLKWIEKNKKDM</sequence>
<dbReference type="OrthoDB" id="3532303at2"/>
<evidence type="ECO:0000256" key="2">
    <source>
        <dbReference type="ARBA" id="ARBA00022801"/>
    </source>
</evidence>
<dbReference type="Pfam" id="PF00293">
    <property type="entry name" value="NUDIX"/>
    <property type="match status" value="1"/>
</dbReference>
<evidence type="ECO:0000313" key="4">
    <source>
        <dbReference type="EMBL" id="QQS82467.1"/>
    </source>
</evidence>
<organism evidence="5 6">
    <name type="scientific">Staphylococcus condimenti</name>
    <dbReference type="NCBI Taxonomy" id="70255"/>
    <lineage>
        <taxon>Bacteria</taxon>
        <taxon>Bacillati</taxon>
        <taxon>Bacillota</taxon>
        <taxon>Bacilli</taxon>
        <taxon>Bacillales</taxon>
        <taxon>Staphylococcaceae</taxon>
        <taxon>Staphylococcus</taxon>
    </lineage>
</organism>
<dbReference type="PANTHER" id="PTHR43046:SF14">
    <property type="entry name" value="MUTT_NUDIX FAMILY PROTEIN"/>
    <property type="match status" value="1"/>
</dbReference>
<comment type="cofactor">
    <cofactor evidence="1">
        <name>Mg(2+)</name>
        <dbReference type="ChEBI" id="CHEBI:18420"/>
    </cofactor>
</comment>
<dbReference type="InterPro" id="IPR020084">
    <property type="entry name" value="NUDIX_hydrolase_CS"/>
</dbReference>
<dbReference type="Proteomes" id="UP000293854">
    <property type="component" value="Unassembled WGS sequence"/>
</dbReference>
<dbReference type="PROSITE" id="PS00893">
    <property type="entry name" value="NUDIX_BOX"/>
    <property type="match status" value="1"/>
</dbReference>
<accession>A0A143PB25</accession>
<dbReference type="InterPro" id="IPR015797">
    <property type="entry name" value="NUDIX_hydrolase-like_dom_sf"/>
</dbReference>
<gene>
    <name evidence="5" type="ORF">EIG99_02745</name>
    <name evidence="4" type="ORF">I6J05_11275</name>
</gene>
<dbReference type="Gene3D" id="3.90.79.10">
    <property type="entry name" value="Nucleoside Triphosphate Pyrophosphohydrolase"/>
    <property type="match status" value="1"/>
</dbReference>
<name>A0A143PB25_9STAP</name>
<evidence type="ECO:0000313" key="6">
    <source>
        <dbReference type="Proteomes" id="UP000293854"/>
    </source>
</evidence>
<evidence type="ECO:0000256" key="1">
    <source>
        <dbReference type="ARBA" id="ARBA00001946"/>
    </source>
</evidence>
<keyword evidence="2" id="KW-0378">Hydrolase</keyword>
<dbReference type="EMBL" id="RQTE01000053">
    <property type="protein sequence ID" value="RZI03671.1"/>
    <property type="molecule type" value="Genomic_DNA"/>
</dbReference>
<reference evidence="4 7" key="2">
    <citation type="submission" date="2021-01" db="EMBL/GenBank/DDBJ databases">
        <title>FDA dAtabase for Regulatory Grade micrObial Sequences (FDA-ARGOS): Supporting development and validation of Infectious Disease Dx tests.</title>
        <authorList>
            <person name="Sproer C."/>
            <person name="Gronow S."/>
            <person name="Severitt S."/>
            <person name="Schroder I."/>
            <person name="Tallon L."/>
            <person name="Sadzewicz L."/>
            <person name="Zhao X."/>
            <person name="Boylan J."/>
            <person name="Ott S."/>
            <person name="Bowen H."/>
            <person name="Vavikolanu K."/>
            <person name="Mehta A."/>
            <person name="Aluvathingal J."/>
            <person name="Nadendla S."/>
            <person name="Lowell S."/>
            <person name="Myers T."/>
            <person name="Yan Y."/>
            <person name="Sichtig H."/>
        </authorList>
    </citation>
    <scope>NUCLEOTIDE SEQUENCE [LARGE SCALE GENOMIC DNA]</scope>
    <source>
        <strain evidence="4 7">FDAARGOS_1148</strain>
    </source>
</reference>
<protein>
    <submittedName>
        <fullName evidence="5">NUDIX domain-containing protein</fullName>
    </submittedName>
</protein>
<reference evidence="5 6" key="1">
    <citation type="submission" date="2018-11" db="EMBL/GenBank/DDBJ databases">
        <title>Genomic profiling of Staphylococcus species from a Poultry farm system in KwaZulu-Natal, South Africa.</title>
        <authorList>
            <person name="Amoako D.G."/>
            <person name="Somboro A.M."/>
            <person name="Abia A.L.K."/>
            <person name="Bester L.A."/>
            <person name="Essack S.Y."/>
        </authorList>
    </citation>
    <scope>NUCLEOTIDE SEQUENCE [LARGE SCALE GENOMIC DNA]</scope>
    <source>
        <strain evidence="5 6">SA11</strain>
    </source>
</reference>
<dbReference type="GeneID" id="93727659"/>
<dbReference type="KEGG" id="scv:A4G25_07250"/>
<dbReference type="AlphaFoldDB" id="A0A143PB25"/>
<dbReference type="InterPro" id="IPR000086">
    <property type="entry name" value="NUDIX_hydrolase_dom"/>
</dbReference>
<evidence type="ECO:0000313" key="7">
    <source>
        <dbReference type="Proteomes" id="UP000595942"/>
    </source>
</evidence>
<evidence type="ECO:0000259" key="3">
    <source>
        <dbReference type="PROSITE" id="PS51462"/>
    </source>
</evidence>
<dbReference type="GO" id="GO:0016787">
    <property type="term" value="F:hydrolase activity"/>
    <property type="evidence" value="ECO:0007669"/>
    <property type="project" value="UniProtKB-KW"/>
</dbReference>
<dbReference type="PROSITE" id="PS51462">
    <property type="entry name" value="NUDIX"/>
    <property type="match status" value="1"/>
</dbReference>
<dbReference type="CDD" id="cd04690">
    <property type="entry name" value="NUDIX_Hydrolase"/>
    <property type="match status" value="1"/>
</dbReference>